<reference evidence="3 4" key="1">
    <citation type="submission" date="2016-03" db="EMBL/GenBank/DDBJ databases">
        <title>Trachymyrmex septentrionalis WGS genome.</title>
        <authorList>
            <person name="Nygaard S."/>
            <person name="Hu H."/>
            <person name="Boomsma J."/>
            <person name="Zhang G."/>
        </authorList>
    </citation>
    <scope>NUCLEOTIDE SEQUENCE [LARGE SCALE GENOMIC DNA]</scope>
    <source>
        <strain evidence="3">Tsep2-gDNA-1</strain>
        <tissue evidence="3">Whole body</tissue>
    </source>
</reference>
<dbReference type="PROSITE" id="PS51450">
    <property type="entry name" value="LRR"/>
    <property type="match status" value="1"/>
</dbReference>
<name>A0A195FB74_9HYME</name>
<gene>
    <name evidence="3" type="ORF">ALC56_07872</name>
</gene>
<dbReference type="InterPro" id="IPR050216">
    <property type="entry name" value="LRR_domain-containing"/>
</dbReference>
<evidence type="ECO:0000313" key="3">
    <source>
        <dbReference type="EMBL" id="KYN37673.1"/>
    </source>
</evidence>
<organism evidence="3 4">
    <name type="scientific">Trachymyrmex septentrionalis</name>
    <dbReference type="NCBI Taxonomy" id="34720"/>
    <lineage>
        <taxon>Eukaryota</taxon>
        <taxon>Metazoa</taxon>
        <taxon>Ecdysozoa</taxon>
        <taxon>Arthropoda</taxon>
        <taxon>Hexapoda</taxon>
        <taxon>Insecta</taxon>
        <taxon>Pterygota</taxon>
        <taxon>Neoptera</taxon>
        <taxon>Endopterygota</taxon>
        <taxon>Hymenoptera</taxon>
        <taxon>Apocrita</taxon>
        <taxon>Aculeata</taxon>
        <taxon>Formicoidea</taxon>
        <taxon>Formicidae</taxon>
        <taxon>Myrmicinae</taxon>
        <taxon>Trachymyrmex</taxon>
    </lineage>
</organism>
<keyword evidence="4" id="KW-1185">Reference proteome</keyword>
<dbReference type="AlphaFoldDB" id="A0A195FB74"/>
<evidence type="ECO:0000256" key="2">
    <source>
        <dbReference type="ARBA" id="ARBA00022737"/>
    </source>
</evidence>
<dbReference type="SUPFAM" id="SSF52075">
    <property type="entry name" value="Outer arm dynein light chain 1"/>
    <property type="match status" value="1"/>
</dbReference>
<dbReference type="GO" id="GO:0005737">
    <property type="term" value="C:cytoplasm"/>
    <property type="evidence" value="ECO:0007669"/>
    <property type="project" value="TreeGrafter"/>
</dbReference>
<proteinExistence type="predicted"/>
<accession>A0A195FB74</accession>
<keyword evidence="2" id="KW-0677">Repeat</keyword>
<dbReference type="PRINTS" id="PR00019">
    <property type="entry name" value="LEURICHRPT"/>
</dbReference>
<dbReference type="Gene3D" id="3.80.10.10">
    <property type="entry name" value="Ribonuclease Inhibitor"/>
    <property type="match status" value="2"/>
</dbReference>
<dbReference type="STRING" id="34720.A0A195FB74"/>
<dbReference type="Pfam" id="PF00560">
    <property type="entry name" value="LRR_1"/>
    <property type="match status" value="1"/>
</dbReference>
<evidence type="ECO:0000256" key="1">
    <source>
        <dbReference type="ARBA" id="ARBA00022614"/>
    </source>
</evidence>
<dbReference type="PANTHER" id="PTHR48051">
    <property type="match status" value="1"/>
</dbReference>
<dbReference type="PANTHER" id="PTHR48051:SF1">
    <property type="entry name" value="RAS SUPPRESSOR PROTEIN 1"/>
    <property type="match status" value="1"/>
</dbReference>
<evidence type="ECO:0000313" key="4">
    <source>
        <dbReference type="Proteomes" id="UP000078541"/>
    </source>
</evidence>
<feature type="non-terminal residue" evidence="3">
    <location>
        <position position="1"/>
    </location>
</feature>
<protein>
    <submittedName>
        <fullName evidence="3">Leucine-rich repeat-containing protein 40</fullName>
    </submittedName>
</protein>
<keyword evidence="1" id="KW-0433">Leucine-rich repeat</keyword>
<sequence>NNTRWLNLTDVNISNSKIDVLPRKFGAFQYLRRLNLSHNCLSQYSGWIWLKEASIKKTLRFLDISNNSLLEISEYIWDLNALVELKMSHNILRYLPQGIEKVRNLSILDLSHNMLMYLPIGIVKLQLQTIDISMNPLVVSPPIWINEIIFPSLIQYSAKILHQYCRDKHIFFRYDQFNEYISRKKIGNCFFCGNICTSPYVYAAQPVLPIFEIAATVIRETSEMPVVLYEYYSCYPICNDN</sequence>
<dbReference type="InterPro" id="IPR001611">
    <property type="entry name" value="Leu-rich_rpt"/>
</dbReference>
<dbReference type="InterPro" id="IPR032675">
    <property type="entry name" value="LRR_dom_sf"/>
</dbReference>
<dbReference type="EMBL" id="KQ981693">
    <property type="protein sequence ID" value="KYN37673.1"/>
    <property type="molecule type" value="Genomic_DNA"/>
</dbReference>
<dbReference type="Proteomes" id="UP000078541">
    <property type="component" value="Unassembled WGS sequence"/>
</dbReference>